<dbReference type="InterPro" id="IPR013520">
    <property type="entry name" value="Ribonucl_H"/>
</dbReference>
<dbReference type="Proteomes" id="UP000307440">
    <property type="component" value="Unassembled WGS sequence"/>
</dbReference>
<evidence type="ECO:0000256" key="1">
    <source>
        <dbReference type="ARBA" id="ARBA00004123"/>
    </source>
</evidence>
<dbReference type="EC" id="3.1.13.4" evidence="17"/>
<dbReference type="InterPro" id="IPR030843">
    <property type="entry name" value="PAN2"/>
</dbReference>
<dbReference type="EMBL" id="ML210147">
    <property type="protein sequence ID" value="TFK29824.1"/>
    <property type="molecule type" value="Genomic_DNA"/>
</dbReference>
<dbReference type="InterPro" id="IPR044078">
    <property type="entry name" value="Mot1_ATP-bd"/>
</dbReference>
<dbReference type="CDD" id="cd17999">
    <property type="entry name" value="DEXHc_Mot1"/>
    <property type="match status" value="1"/>
</dbReference>
<dbReference type="GO" id="GO:0006397">
    <property type="term" value="P:mRNA processing"/>
    <property type="evidence" value="ECO:0007669"/>
    <property type="project" value="UniProtKB-KW"/>
</dbReference>
<evidence type="ECO:0000256" key="6">
    <source>
        <dbReference type="ARBA" id="ARBA00022664"/>
    </source>
</evidence>
<evidence type="ECO:0000256" key="3">
    <source>
        <dbReference type="ARBA" id="ARBA00007025"/>
    </source>
</evidence>
<keyword evidence="6 17" id="KW-0507">mRNA processing</keyword>
<evidence type="ECO:0000256" key="4">
    <source>
        <dbReference type="ARBA" id="ARBA00022490"/>
    </source>
</evidence>
<evidence type="ECO:0000259" key="19">
    <source>
        <dbReference type="PROSITE" id="PS50235"/>
    </source>
</evidence>
<dbReference type="InterPro" id="IPR038718">
    <property type="entry name" value="SNF2-like_sf"/>
</dbReference>
<feature type="domain" description="Helicase C-terminal" evidence="21">
    <location>
        <begin position="1715"/>
        <end position="1864"/>
    </location>
</feature>
<dbReference type="InterPro" id="IPR038765">
    <property type="entry name" value="Papain-like_cys_pep_sf"/>
</dbReference>
<dbReference type="GO" id="GO:0000289">
    <property type="term" value="P:nuclear-transcribed mRNA poly(A) tail shortening"/>
    <property type="evidence" value="ECO:0007669"/>
    <property type="project" value="UniProtKB-UniRule"/>
</dbReference>
<keyword evidence="5" id="KW-0853">WD repeat</keyword>
<dbReference type="Pfam" id="PF13423">
    <property type="entry name" value="UCH_1"/>
    <property type="match status" value="1"/>
</dbReference>
<evidence type="ECO:0000256" key="11">
    <source>
        <dbReference type="ARBA" id="ARBA00022801"/>
    </source>
</evidence>
<feature type="binding site" evidence="17">
    <location>
        <position position="2806"/>
    </location>
    <ligand>
        <name>a divalent metal cation</name>
        <dbReference type="ChEBI" id="CHEBI:60240"/>
        <note>catalytic</note>
    </ligand>
</feature>
<dbReference type="FunFam" id="3.40.50.10810:FF:000009">
    <property type="entry name" value="B-TFIID TATA-box-binding protein-associated factor 1"/>
    <property type="match status" value="1"/>
</dbReference>
<feature type="region of interest" description="Disordered" evidence="18">
    <location>
        <begin position="309"/>
        <end position="351"/>
    </location>
</feature>
<dbReference type="GO" id="GO:0004535">
    <property type="term" value="F:poly(A)-specific ribonuclease activity"/>
    <property type="evidence" value="ECO:0007669"/>
    <property type="project" value="UniProtKB-UniRule"/>
</dbReference>
<keyword evidence="4 17" id="KW-0963">Cytoplasm</keyword>
<keyword evidence="11 17" id="KW-0378">Hydrolase</keyword>
<dbReference type="SUPFAM" id="SSF52540">
    <property type="entry name" value="P-loop containing nucleoside triphosphate hydrolases"/>
    <property type="match status" value="2"/>
</dbReference>
<evidence type="ECO:0000259" key="20">
    <source>
        <dbReference type="PROSITE" id="PS51192"/>
    </source>
</evidence>
<organism evidence="22 23">
    <name type="scientific">Coprinopsis marcescibilis</name>
    <name type="common">Agaric fungus</name>
    <name type="synonym">Psathyrella marcescibilis</name>
    <dbReference type="NCBI Taxonomy" id="230819"/>
    <lineage>
        <taxon>Eukaryota</taxon>
        <taxon>Fungi</taxon>
        <taxon>Dikarya</taxon>
        <taxon>Basidiomycota</taxon>
        <taxon>Agaricomycotina</taxon>
        <taxon>Agaricomycetes</taxon>
        <taxon>Agaricomycetidae</taxon>
        <taxon>Agaricales</taxon>
        <taxon>Agaricineae</taxon>
        <taxon>Psathyrellaceae</taxon>
        <taxon>Coprinopsis</taxon>
    </lineage>
</organism>
<keyword evidence="8 17" id="KW-0479">Metal-binding</keyword>
<dbReference type="GO" id="GO:0017025">
    <property type="term" value="F:TBP-class protein binding"/>
    <property type="evidence" value="ECO:0007669"/>
    <property type="project" value="InterPro"/>
</dbReference>
<dbReference type="InterPro" id="IPR036322">
    <property type="entry name" value="WD40_repeat_dom_sf"/>
</dbReference>
<dbReference type="SUPFAM" id="SSF50978">
    <property type="entry name" value="WD40 repeat-like"/>
    <property type="match status" value="1"/>
</dbReference>
<keyword evidence="14" id="KW-0067">ATP-binding</keyword>
<feature type="domain" description="Helicase ATP-binding" evidence="20">
    <location>
        <begin position="1353"/>
        <end position="1526"/>
    </location>
</feature>
<gene>
    <name evidence="17" type="primary">PAN2</name>
    <name evidence="22" type="ORF">FA15DRAFT_690571</name>
</gene>
<evidence type="ECO:0000256" key="10">
    <source>
        <dbReference type="ARBA" id="ARBA00022741"/>
    </source>
</evidence>
<dbReference type="InterPro" id="IPR022707">
    <property type="entry name" value="Mot1_central_dom"/>
</dbReference>
<dbReference type="FunFam" id="3.30.420.10:FF:000028">
    <property type="entry name" value="PAN2-PAN3 deadenylation complex catalytic subunit PAN2"/>
    <property type="match status" value="1"/>
</dbReference>
<dbReference type="PROSITE" id="PS51192">
    <property type="entry name" value="HELICASE_ATP_BIND_1"/>
    <property type="match status" value="1"/>
</dbReference>
<evidence type="ECO:0000313" key="23">
    <source>
        <dbReference type="Proteomes" id="UP000307440"/>
    </source>
</evidence>
<feature type="compositionally biased region" description="Low complexity" evidence="18">
    <location>
        <begin position="239"/>
        <end position="252"/>
    </location>
</feature>
<dbReference type="InterPro" id="IPR000330">
    <property type="entry name" value="SNF2_N"/>
</dbReference>
<sequence>MTSRLDRLLLLLDTGSSTSVRNTAAKQLAQLAVKSVTSDVAFIDDDAKDTKLNRQQVTLRDRTSWAELMAVVARIIPYLHSKSYESRTAASVALSQIFSLSPVWQPLEGSLTKAAADVPCDLPPDYPKFALSELLEHGKLLLASSGKEFIKPTGILSSAAEVKKARKEAMSRLGLDFLDVVADDMDLDKELVEEMNIDEEIPPPQSAETAETLSDVDMASEAGFGSMEPTKERQMSCDTPNAPSPTSSVTPSAPEPDPSTLSAREKNRLKRKRKPGNTAFVSAPPTQPSGSKYAPAVVGSSNKARLVAAEDTNATKSRISSPAPKENGSSSDRVVIDPSKGGAVSPKSAKQSKALEVQDGSWIWDGVVKLLEVDLFSAAWEVRHGAALALRELLKVQGRFGGMKDSLSIEDNELAHEKWCNDLSAQFLCVLVLDRFGDFVSDQVIAPVRETVSQTLASLLIHMPRRSLLHVHSILLQMIRQNSLASPLKGVPNDPERSHVWEARHAGLLGIKYEVAVRNDIFDVVPKREDGDTDTGHAILKDVVDAAILGLGDKDDDVRAVAASCLLPIAQHLVEQLPESLEHVLVVLWHCLSDMKDDLSSSVGAVMDLLGTLVTYEKVINILATDNVLLPLSTLAVTLFPFFRHTISNVRLAVVKTLDSFMAVPTLPREWISAPFLRLLLQNLICEEKEDIRDATTAAWNRALLILAGTPGGLEKVIDQQLILDWFAIMMTPIGLPIDTSKFYRPTINTNGETLPERHNVDKNMLAQDLSLVSVETIMKARVAAASAMAEFILRWPRETVGSVFRVIIIHYVDSISMLQKLLSGIVAEEWAEKYSLENPSGPLLIESNDLAKELSDKTLAWLQATSPLGYHEMTPVLTRIHMDSIALLHSFHTDCKLPMSSIPNLGQDVDIAGTVQGAFTIDTARSAIGPHFNRLRDSLGRTKKKEVAILTERRDKIELSINRYSELKAQNDNRVSASFAAAFVALKSAPEKVSPVVKGVMNGVKNEENEDLQTRSAVAVARFIEFCSIRNFVQPPDKIVKNLCTFLCQDSEQTPMFSYTKKHLDGILSFKTTNQTGGKEVDLGPQTKTEDISKTRLSRRGAKLAFAEFSRKFGPKLLEVLPNIWPCMVGGLLSAFQSDEPAKSDQLIEKQFGQDVIDSLSVLEAVVPTFHPDLLHKFTQTFAMLHLGMRSRFAIVRQCSAKCFATVCDVMTNEAMRYVVEEIVPHLADPLSLSNRQGAVELVYQIVQKLDIKVLPYVIFLVVPVLGRMSDPNDDIRSTATNTFASLVKMVPLEAGLPDPPGFSEELLKRREDERQFLAQLLDGSKVEQYQIPVKINAELRKYQQEGVNWLAFLAKYQLHGILCDDMGLGKTLQSICILASKHQERADRHLTTGTPDAVHLPSLIICPPTLTGHWYYEILKYAENLKPIMYTGSSKERARLLPKLQKHDVVITSYEVVRNDIANLEGIRWLYCILDEGHVIKNAKTKLTKAVKGIQSQHRLILSGTPIQNNVLELWSLFDFLMPGFLGTEQSFNERFGKPILSNRDGKSKNGEAAALALEALHKQVLPFLLRRLKEDVLHDLPPKIIQDYYCELSDLQKSLYDDFSRSKASAAKATIQSDKVDKGDPASQHVFQSLQYLRKLCNHPALVLKDEESAKSALEKARINKDGLRDIHNAPKLLALKQVQLLLDCGIGGGPSITAESHKSELIDSTPDTSGAFSQHRVLIFCQMKQMLDIIETDLFKSHMPSVTYMRLDGSTEANKRHAIVQTFNADPSIDCLLLTTHVGGLGLTLTGADTVIFVEHDWNPMKDLQAMDRAHRIGQKRVVNVYRLITKGTLEEKIMGLQRFKLNIANSIVTQQNSGLASMDTDQVLDLFRLTTQEEDAAAATRKAKEATKPLTQKNILAALDDMPQEEYEGLDLSSFMKFLENSGDLELTHAGSMAYHPLPPITHSEIPDFSRAVTALAFDPVSDILWTGSDEGIVTAYYSSRGLRGVSFPVGGAAPVTKIVVGDSQVNTFGAGGNGIGSWAKGGYNKWSFKAPSNIATFANTSQASHGVAVSLTNLELMFLNSMTGKTVRQIPTSSLLTHLLFSHSSLISGSADGYLRLHDPRSGVTRNDAAESLVKAHLGAIAGLQTTSNLIFTIGMGERHSRPFPDPLVKIYDMRTMRPLPPLPFSSGPAFIHPLPKRSSSIAIASSQGLVNIVDTSDPSAAGEFYQLDLASYLTSFAVSPTGTYIACGDAEGTIHLLSQAADDSSLPFNGFDGQPVPWMDTHTSVPENEWNESTPLNTIGLPFYEAPLLSAWSPVVSATPYYPPAQRIPPQVLQSIKTNDNIAYAPLPKELRGRRNVVSVGPKKDSARFRSGKGRKESGSEHIALDDMEIPEFYRRVEILYSRFGVEDFDFGFYNQTHHSGLETHILNSYTNSLVQVLHYVLPIRELGKSHITTNCSREHCLLCELGFVSRMLEDAKGTNCQSSNFCRTVGVLAHDVNAIELVDYGIEHSEVDYAHKIQVFHRFLIDHLVSEGNSFPRNPSLLTGKTTTNNHLAPAPITQLIGLDAKNIIVCSNCKAVREKENMNHVVDMYYPRKDPLTLPDFGTVLQSSILRSMTHKATCQTCKQFATFTSQRSIPSEELPPILALNTAIYNEENMDFWLDSKNQTFLKPRVQVFGRQGATDDPIGIWYEIRALVVKITAKTHRSHLVALVKDPEHEDEDSEDSWLIFNDFLVRNISEKEALSFQGAWKVPAIVYLERMDIRAQVDLSGLEATKDLDILTHDTSISQNRDPTAIQHQLLSQDELPKPGTLVAIDAEFVSMQQEETEIRSDGAKKVLRPARLSLARVSVLRGDGPQRGVPFIDDHIHTSEVIVDYLTEFSGIRFGDLDPVMSRYTLTPLKVVYKKLRALVDCGCIFVGHGLSKDFRIINIFVPPEQVIDTVDLYFIRSRQRRLSLRFLSWFILGKHIQTDTHDSIEDARSALDLYHTYQELEEQGLFDQKLDELYKEGRQYNFKPPALDAVLEVSTANSIHQYPGFTEGSPAITAAFNQALGTFSPSKGNTWRG</sequence>
<keyword evidence="13 17" id="KW-0269">Exonuclease</keyword>
<evidence type="ECO:0000256" key="12">
    <source>
        <dbReference type="ARBA" id="ARBA00022806"/>
    </source>
</evidence>
<dbReference type="CDD" id="cd18793">
    <property type="entry name" value="SF2_C_SNF"/>
    <property type="match status" value="1"/>
</dbReference>
<evidence type="ECO:0000256" key="5">
    <source>
        <dbReference type="ARBA" id="ARBA00022574"/>
    </source>
</evidence>
<dbReference type="CDD" id="cd06143">
    <property type="entry name" value="PAN2_exo"/>
    <property type="match status" value="1"/>
</dbReference>
<comment type="domain">
    <text evidence="17">Contains a pseudo-UCH domain. This ubiquitin C-terminal hydrolase (UCH)-like or ubiquitin specific protease (USP)-like domain is predicted to be catalytically inactive because it lacks the active site catalytic triad characteristic of thiol proteases, with residues at the equivalent structural positions that are incompatible with catalysis, and it cannot bind ubiquitin. It functions as a structural scaffold for intra- and intermolecular interactions in the complex.</text>
</comment>
<protein>
    <recommendedName>
        <fullName evidence="17">PAN2-PAN3 deadenylation complex catalytic subunit PAN2</fullName>
        <ecNumber evidence="17">3.1.13.4</ecNumber>
    </recommendedName>
    <alternativeName>
        <fullName evidence="17">PAB1P-dependent poly(A)-specific ribonuclease</fullName>
    </alternativeName>
    <alternativeName>
        <fullName evidence="17">Poly(A)-nuclease deadenylation complex subunit 2</fullName>
        <shortName evidence="17">PAN deadenylation complex subunit 2</shortName>
    </alternativeName>
</protein>
<comment type="cofactor">
    <cofactor evidence="17">
        <name>a divalent metal cation</name>
        <dbReference type="ChEBI" id="CHEBI:60240"/>
    </cofactor>
    <text evidence="17">Binds 2 metal cations per subunit in the catalytic exonuclease domain.</text>
</comment>
<comment type="function">
    <text evidence="17">Catalytic subunit of the poly(A)-nuclease (PAN) deadenylation complex, one of two cytoplasmic mRNA deadenylases involved in mRNA turnover. PAN specifically shortens poly(A) tails of RNA and the activity is stimulated by poly(A)-binding protein PAB1. PAN deadenylation is followed by rapid degradation of the shortened mRNA tails by the CCR4-NOT complex. Deadenylated mRNAs are then degraded by two alternative mechanisms, namely exosome-mediated 3'-5' exonucleolytic degradation, or deadenlyation-dependent mRNA decaping and subsequent 5'-3' exonucleolytic degradation by XRN1. May also be involved in post-transcriptional maturation of mRNA poly(A) tails.</text>
</comment>
<dbReference type="InterPro" id="IPR049730">
    <property type="entry name" value="SNF2/RAD54-like_C"/>
</dbReference>
<feature type="binding site" evidence="17">
    <location>
        <position position="2915"/>
    </location>
    <ligand>
        <name>a divalent metal cation</name>
        <dbReference type="ChEBI" id="CHEBI:60240"/>
        <note>catalytic</note>
    </ligand>
</feature>
<dbReference type="Pfam" id="PF00271">
    <property type="entry name" value="Helicase_C"/>
    <property type="match status" value="1"/>
</dbReference>
<dbReference type="Gene3D" id="3.40.50.300">
    <property type="entry name" value="P-loop containing nucleotide triphosphate hydrolases"/>
    <property type="match status" value="1"/>
</dbReference>
<keyword evidence="7 17" id="KW-0540">Nuclease</keyword>
<dbReference type="GO" id="GO:0031251">
    <property type="term" value="C:PAN complex"/>
    <property type="evidence" value="ECO:0007669"/>
    <property type="project" value="UniProtKB-UniRule"/>
</dbReference>
<comment type="catalytic activity">
    <reaction evidence="17">
        <text>Exonucleolytic cleavage of poly(A) to 5'-AMP.</text>
        <dbReference type="EC" id="3.1.13.4"/>
    </reaction>
</comment>
<dbReference type="HAMAP" id="MF_03182">
    <property type="entry name" value="PAN2"/>
    <property type="match status" value="1"/>
</dbReference>
<dbReference type="InterPro" id="IPR001650">
    <property type="entry name" value="Helicase_C-like"/>
</dbReference>
<dbReference type="STRING" id="230819.A0A5C3L9W6"/>
<accession>A0A5C3L9W6</accession>
<evidence type="ECO:0000256" key="13">
    <source>
        <dbReference type="ARBA" id="ARBA00022839"/>
    </source>
</evidence>
<evidence type="ECO:0000256" key="8">
    <source>
        <dbReference type="ARBA" id="ARBA00022723"/>
    </source>
</evidence>
<comment type="similarity">
    <text evidence="3">Belongs to the SNF2/RAD54 helicase family.</text>
</comment>
<evidence type="ECO:0000259" key="21">
    <source>
        <dbReference type="PROSITE" id="PS51194"/>
    </source>
</evidence>
<feature type="domain" description="USP" evidence="19">
    <location>
        <begin position="2411"/>
        <end position="2751"/>
    </location>
</feature>
<dbReference type="InterPro" id="IPR027417">
    <property type="entry name" value="P-loop_NTPase"/>
</dbReference>
<dbReference type="SMART" id="SM00490">
    <property type="entry name" value="HELICc"/>
    <property type="match status" value="1"/>
</dbReference>
<dbReference type="Gene3D" id="3.90.70.10">
    <property type="entry name" value="Cysteine proteinases"/>
    <property type="match status" value="1"/>
</dbReference>
<comment type="activity regulation">
    <text evidence="17">Positively regulated by the regulatory subunit PAN3.</text>
</comment>
<dbReference type="GO" id="GO:0005524">
    <property type="term" value="F:ATP binding"/>
    <property type="evidence" value="ECO:0007669"/>
    <property type="project" value="UniProtKB-KW"/>
</dbReference>
<dbReference type="FunFam" id="3.40.50.300:FF:000428">
    <property type="entry name" value="TATA-binding protein-associated factor 172"/>
    <property type="match status" value="1"/>
</dbReference>
<dbReference type="InterPro" id="IPR048841">
    <property type="entry name" value="PAN2_N"/>
</dbReference>
<evidence type="ECO:0000256" key="17">
    <source>
        <dbReference type="HAMAP-Rule" id="MF_03182"/>
    </source>
</evidence>
<dbReference type="GO" id="GO:0046872">
    <property type="term" value="F:metal ion binding"/>
    <property type="evidence" value="ECO:0007669"/>
    <property type="project" value="UniProtKB-KW"/>
</dbReference>
<dbReference type="GO" id="GO:0004386">
    <property type="term" value="F:helicase activity"/>
    <property type="evidence" value="ECO:0007669"/>
    <property type="project" value="UniProtKB-KW"/>
</dbReference>
<feature type="binding site" evidence="17">
    <location>
        <position position="2808"/>
    </location>
    <ligand>
        <name>a divalent metal cation</name>
        <dbReference type="ChEBI" id="CHEBI:60240"/>
        <note>catalytic</note>
    </ligand>
</feature>
<dbReference type="Gene3D" id="3.40.50.10810">
    <property type="entry name" value="Tandem AAA-ATPase domain"/>
    <property type="match status" value="1"/>
</dbReference>
<keyword evidence="10" id="KW-0547">Nucleotide-binding</keyword>
<keyword evidence="23" id="KW-1185">Reference proteome</keyword>
<comment type="domain">
    <text evidence="17">The linker, or PAN3 interaction domain (PID), between the WD40 repeats and the pseudo-UCH domain mediates interaction with PAN3.</text>
</comment>
<evidence type="ECO:0000256" key="18">
    <source>
        <dbReference type="SAM" id="MobiDB-lite"/>
    </source>
</evidence>
<feature type="binding site" evidence="17">
    <location>
        <position position="2968"/>
    </location>
    <ligand>
        <name>a divalent metal cation</name>
        <dbReference type="ChEBI" id="CHEBI:60240"/>
        <note>catalytic</note>
    </ligand>
</feature>
<dbReference type="InterPro" id="IPR028881">
    <property type="entry name" value="PAN2_UCH_dom"/>
</dbReference>
<dbReference type="Gene3D" id="1.25.10.10">
    <property type="entry name" value="Leucine-rich Repeat Variant"/>
    <property type="match status" value="2"/>
</dbReference>
<dbReference type="InterPro" id="IPR028889">
    <property type="entry name" value="USP"/>
</dbReference>
<dbReference type="PROSITE" id="PS51194">
    <property type="entry name" value="HELICASE_CTER"/>
    <property type="match status" value="1"/>
</dbReference>
<dbReference type="InterPro" id="IPR016024">
    <property type="entry name" value="ARM-type_fold"/>
</dbReference>
<dbReference type="GO" id="GO:0016887">
    <property type="term" value="F:ATP hydrolysis activity"/>
    <property type="evidence" value="ECO:0007669"/>
    <property type="project" value="InterPro"/>
</dbReference>
<comment type="caution">
    <text evidence="17">Lacks conserved residue(s) required for the propagation of feature annotation.</text>
</comment>
<evidence type="ECO:0000256" key="2">
    <source>
        <dbReference type="ARBA" id="ARBA00004496"/>
    </source>
</evidence>
<dbReference type="InterPro" id="IPR015943">
    <property type="entry name" value="WD40/YVTN_repeat-like_dom_sf"/>
</dbReference>
<evidence type="ECO:0000313" key="22">
    <source>
        <dbReference type="EMBL" id="TFK29824.1"/>
    </source>
</evidence>
<evidence type="ECO:0000256" key="15">
    <source>
        <dbReference type="ARBA" id="ARBA00023125"/>
    </source>
</evidence>
<reference evidence="22 23" key="1">
    <citation type="journal article" date="2019" name="Nat. Ecol. Evol.">
        <title>Megaphylogeny resolves global patterns of mushroom evolution.</title>
        <authorList>
            <person name="Varga T."/>
            <person name="Krizsan K."/>
            <person name="Foldi C."/>
            <person name="Dima B."/>
            <person name="Sanchez-Garcia M."/>
            <person name="Sanchez-Ramirez S."/>
            <person name="Szollosi G.J."/>
            <person name="Szarkandi J.G."/>
            <person name="Papp V."/>
            <person name="Albert L."/>
            <person name="Andreopoulos W."/>
            <person name="Angelini C."/>
            <person name="Antonin V."/>
            <person name="Barry K.W."/>
            <person name="Bougher N.L."/>
            <person name="Buchanan P."/>
            <person name="Buyck B."/>
            <person name="Bense V."/>
            <person name="Catcheside P."/>
            <person name="Chovatia M."/>
            <person name="Cooper J."/>
            <person name="Damon W."/>
            <person name="Desjardin D."/>
            <person name="Finy P."/>
            <person name="Geml J."/>
            <person name="Haridas S."/>
            <person name="Hughes K."/>
            <person name="Justo A."/>
            <person name="Karasinski D."/>
            <person name="Kautmanova I."/>
            <person name="Kiss B."/>
            <person name="Kocsube S."/>
            <person name="Kotiranta H."/>
            <person name="LaButti K.M."/>
            <person name="Lechner B.E."/>
            <person name="Liimatainen K."/>
            <person name="Lipzen A."/>
            <person name="Lukacs Z."/>
            <person name="Mihaltcheva S."/>
            <person name="Morgado L.N."/>
            <person name="Niskanen T."/>
            <person name="Noordeloos M.E."/>
            <person name="Ohm R.A."/>
            <person name="Ortiz-Santana B."/>
            <person name="Ovrebo C."/>
            <person name="Racz N."/>
            <person name="Riley R."/>
            <person name="Savchenko A."/>
            <person name="Shiryaev A."/>
            <person name="Soop K."/>
            <person name="Spirin V."/>
            <person name="Szebenyi C."/>
            <person name="Tomsovsky M."/>
            <person name="Tulloss R.E."/>
            <person name="Uehling J."/>
            <person name="Grigoriev I.V."/>
            <person name="Vagvolgyi C."/>
            <person name="Papp T."/>
            <person name="Martin F.M."/>
            <person name="Miettinen O."/>
            <person name="Hibbett D.S."/>
            <person name="Nagy L.G."/>
        </authorList>
    </citation>
    <scope>NUCLEOTIDE SEQUENCE [LARGE SCALE GENOMIC DNA]</scope>
    <source>
        <strain evidence="22 23">CBS 121175</strain>
    </source>
</reference>
<dbReference type="Gene3D" id="1.20.120.850">
    <property type="entry name" value="SWI2/SNF2 ATPases, N-terminal domain"/>
    <property type="match status" value="1"/>
</dbReference>
<dbReference type="GO" id="GO:0005634">
    <property type="term" value="C:nucleus"/>
    <property type="evidence" value="ECO:0007669"/>
    <property type="project" value="UniProtKB-SubCell"/>
</dbReference>
<comment type="similarity">
    <text evidence="17">Belongs to the peptidase C19 family. PAN2 subfamily.</text>
</comment>
<dbReference type="PANTHER" id="PTHR36498:SF1">
    <property type="entry name" value="TATA-BINDING PROTEIN-ASSOCIATED FACTOR 172"/>
    <property type="match status" value="1"/>
</dbReference>
<dbReference type="InterPro" id="IPR036397">
    <property type="entry name" value="RNaseH_sf"/>
</dbReference>
<dbReference type="InterPro" id="IPR014001">
    <property type="entry name" value="Helicase_ATP-bd"/>
</dbReference>
<evidence type="ECO:0000256" key="7">
    <source>
        <dbReference type="ARBA" id="ARBA00022722"/>
    </source>
</evidence>
<dbReference type="OrthoDB" id="10252227at2759"/>
<keyword evidence="9" id="KW-0677">Repeat</keyword>
<dbReference type="PANTHER" id="PTHR36498">
    <property type="entry name" value="TATA-BINDING PROTEIN-ASSOCIATED FACTOR 172"/>
    <property type="match status" value="1"/>
</dbReference>
<keyword evidence="12" id="KW-0347">Helicase</keyword>
<feature type="region of interest" description="Disordered" evidence="18">
    <location>
        <begin position="227"/>
        <end position="297"/>
    </location>
</feature>
<dbReference type="Pfam" id="PF20770">
    <property type="entry name" value="PAN2_N"/>
    <property type="match status" value="1"/>
</dbReference>
<dbReference type="SMART" id="SM00320">
    <property type="entry name" value="WD40"/>
    <property type="match status" value="3"/>
</dbReference>
<comment type="subunit">
    <text evidence="17">Forms a heterotrimer with an asymmetric homodimer of the regulatory subunit PAN3 to form the poly(A)-nuclease (PAN) deadenylation complex.</text>
</comment>
<dbReference type="SUPFAM" id="SSF54001">
    <property type="entry name" value="Cysteine proteinases"/>
    <property type="match status" value="1"/>
</dbReference>
<dbReference type="SMART" id="SM00487">
    <property type="entry name" value="DEXDc"/>
    <property type="match status" value="1"/>
</dbReference>
<dbReference type="Pfam" id="PF12054">
    <property type="entry name" value="DUF3535"/>
    <property type="match status" value="1"/>
</dbReference>
<dbReference type="SUPFAM" id="SSF53098">
    <property type="entry name" value="Ribonuclease H-like"/>
    <property type="match status" value="1"/>
</dbReference>
<evidence type="ECO:0000256" key="16">
    <source>
        <dbReference type="ARBA" id="ARBA00023242"/>
    </source>
</evidence>
<keyword evidence="15" id="KW-0238">DNA-binding</keyword>
<dbReference type="SUPFAM" id="SSF48371">
    <property type="entry name" value="ARM repeat"/>
    <property type="match status" value="1"/>
</dbReference>
<dbReference type="InterPro" id="IPR001680">
    <property type="entry name" value="WD40_rpt"/>
</dbReference>
<evidence type="ECO:0000256" key="14">
    <source>
        <dbReference type="ARBA" id="ARBA00022840"/>
    </source>
</evidence>
<keyword evidence="16" id="KW-0539">Nucleus</keyword>
<dbReference type="Gene3D" id="3.30.420.10">
    <property type="entry name" value="Ribonuclease H-like superfamily/Ribonuclease H"/>
    <property type="match status" value="1"/>
</dbReference>
<dbReference type="PROSITE" id="PS50235">
    <property type="entry name" value="USP_3"/>
    <property type="match status" value="1"/>
</dbReference>
<dbReference type="Gene3D" id="2.130.10.10">
    <property type="entry name" value="YVTN repeat-like/Quinoprotein amine dehydrogenase"/>
    <property type="match status" value="1"/>
</dbReference>
<dbReference type="InterPro" id="IPR044972">
    <property type="entry name" value="Mot1"/>
</dbReference>
<name>A0A5C3L9W6_COPMA</name>
<evidence type="ECO:0000256" key="9">
    <source>
        <dbReference type="ARBA" id="ARBA00022737"/>
    </source>
</evidence>
<dbReference type="InterPro" id="IPR011989">
    <property type="entry name" value="ARM-like"/>
</dbReference>
<proteinExistence type="inferred from homology"/>
<dbReference type="Pfam" id="PF00176">
    <property type="entry name" value="SNF2-rel_dom"/>
    <property type="match status" value="1"/>
</dbReference>
<dbReference type="InterPro" id="IPR012337">
    <property type="entry name" value="RNaseH-like_sf"/>
</dbReference>
<dbReference type="SMART" id="SM00479">
    <property type="entry name" value="EXOIII"/>
    <property type="match status" value="1"/>
</dbReference>
<dbReference type="GO" id="GO:0003677">
    <property type="term" value="F:DNA binding"/>
    <property type="evidence" value="ECO:0007669"/>
    <property type="project" value="UniProtKB-KW"/>
</dbReference>
<comment type="subcellular location">
    <subcellularLocation>
        <location evidence="2 17">Cytoplasm</location>
    </subcellularLocation>
    <subcellularLocation>
        <location evidence="1">Nucleus</location>
    </subcellularLocation>
</comment>